<dbReference type="PANTHER" id="PTHR34220:SF7">
    <property type="entry name" value="SENSOR HISTIDINE KINASE YPDA"/>
    <property type="match status" value="1"/>
</dbReference>
<dbReference type="Pfam" id="PF06580">
    <property type="entry name" value="His_kinase"/>
    <property type="match status" value="1"/>
</dbReference>
<evidence type="ECO:0000256" key="6">
    <source>
        <dbReference type="ARBA" id="ARBA00022777"/>
    </source>
</evidence>
<evidence type="ECO:0000313" key="12">
    <source>
        <dbReference type="Proteomes" id="UP000245412"/>
    </source>
</evidence>
<evidence type="ECO:0000256" key="7">
    <source>
        <dbReference type="ARBA" id="ARBA00023012"/>
    </source>
</evidence>
<evidence type="ECO:0000256" key="2">
    <source>
        <dbReference type="ARBA" id="ARBA00004370"/>
    </source>
</evidence>
<evidence type="ECO:0000256" key="3">
    <source>
        <dbReference type="ARBA" id="ARBA00012438"/>
    </source>
</evidence>
<evidence type="ECO:0000256" key="4">
    <source>
        <dbReference type="ARBA" id="ARBA00022553"/>
    </source>
</evidence>
<keyword evidence="8" id="KW-1133">Transmembrane helix</keyword>
<evidence type="ECO:0000256" key="8">
    <source>
        <dbReference type="SAM" id="Phobius"/>
    </source>
</evidence>
<evidence type="ECO:0000313" key="11">
    <source>
        <dbReference type="EMBL" id="PWJ76755.1"/>
    </source>
</evidence>
<dbReference type="Gene3D" id="6.10.340.10">
    <property type="match status" value="1"/>
</dbReference>
<keyword evidence="12" id="KW-1185">Reference proteome</keyword>
<dbReference type="InterPro" id="IPR003594">
    <property type="entry name" value="HATPase_dom"/>
</dbReference>
<keyword evidence="4" id="KW-0597">Phosphoprotein</keyword>
<dbReference type="PROSITE" id="PS50109">
    <property type="entry name" value="HIS_KIN"/>
    <property type="match status" value="1"/>
</dbReference>
<dbReference type="GO" id="GO:0000155">
    <property type="term" value="F:phosphorelay sensor kinase activity"/>
    <property type="evidence" value="ECO:0007669"/>
    <property type="project" value="InterPro"/>
</dbReference>
<organism evidence="11 12">
    <name type="scientific">Murimonas intestini</name>
    <dbReference type="NCBI Taxonomy" id="1337051"/>
    <lineage>
        <taxon>Bacteria</taxon>
        <taxon>Bacillati</taxon>
        <taxon>Bacillota</taxon>
        <taxon>Clostridia</taxon>
        <taxon>Lachnospirales</taxon>
        <taxon>Lachnospiraceae</taxon>
        <taxon>Murimonas</taxon>
    </lineage>
</organism>
<dbReference type="Pfam" id="PF02518">
    <property type="entry name" value="HATPase_c"/>
    <property type="match status" value="1"/>
</dbReference>
<feature type="domain" description="Histidine kinase" evidence="9">
    <location>
        <begin position="366"/>
        <end position="595"/>
    </location>
</feature>
<dbReference type="EC" id="2.7.13.3" evidence="3"/>
<keyword evidence="7" id="KW-0902">Two-component regulatory system</keyword>
<feature type="domain" description="HAMP" evidence="10">
    <location>
        <begin position="331"/>
        <end position="383"/>
    </location>
</feature>
<dbReference type="PANTHER" id="PTHR34220">
    <property type="entry name" value="SENSOR HISTIDINE KINASE YPDA"/>
    <property type="match status" value="1"/>
</dbReference>
<feature type="transmembrane region" description="Helical" evidence="8">
    <location>
        <begin position="312"/>
        <end position="334"/>
    </location>
</feature>
<dbReference type="Proteomes" id="UP000245412">
    <property type="component" value="Unassembled WGS sequence"/>
</dbReference>
<gene>
    <name evidence="11" type="ORF">C7383_104201</name>
</gene>
<evidence type="ECO:0000256" key="1">
    <source>
        <dbReference type="ARBA" id="ARBA00000085"/>
    </source>
</evidence>
<dbReference type="GO" id="GO:0016020">
    <property type="term" value="C:membrane"/>
    <property type="evidence" value="ECO:0007669"/>
    <property type="project" value="UniProtKB-SubCell"/>
</dbReference>
<evidence type="ECO:0000259" key="10">
    <source>
        <dbReference type="PROSITE" id="PS50885"/>
    </source>
</evidence>
<keyword evidence="5" id="KW-0808">Transferase</keyword>
<dbReference type="SUPFAM" id="SSF55874">
    <property type="entry name" value="ATPase domain of HSP90 chaperone/DNA topoisomerase II/histidine kinase"/>
    <property type="match status" value="1"/>
</dbReference>
<sequence>MRIFKKLICFQFKTQLILTYGLLFLLSIIVIQTCTSYSINQIFIKEYMNSDAIALEQVADKINITSGQIHDSFVEFFFDDDINSFFTAKDEFAGSLWDFSTSSYENYVLFNTVYRKIHTASNLNLNESVSLYLITPNGDAISSSSDKVEHLPELSREISRSFDNSEGRIVWKGPFANKASISALNRSLFLIGRLQDRRSRDDMGYIMVGIESDAFLELFKNYQQAQGNSSFAILSPEEGIMLSTDALADTLSVDFIEMVHEDSAPSCQLLSSKDGDYYVNLYPLKLTGWTMVHTISRTSITGKLSPVILNNWLIASIFLLVGLLFIYLISRLFTNRILRLKEKMDCAYEAEFKNPLPVEGRDEIAYLTHSYNDMIQMVQKYARQIIASQEQKRTAEFNFLQMQINTHFLYNVLNSIKVLARLNRNDEIRQTITALVRLLNATLSKQADIISVGQEFENVKNYFFLQKQMLQCNVTLHLDADPVSLSCEVPKLILQPLVENSLLHGLYNSDEGLININAFTVKNGGQTRLHIAVEDNGTGIAPERFDDIWKKSRFNSIGLINVKERLELYYGESGSLSIQNRSTGGTRTDIALPIP</sequence>
<dbReference type="Gene3D" id="3.30.565.10">
    <property type="entry name" value="Histidine kinase-like ATPase, C-terminal domain"/>
    <property type="match status" value="1"/>
</dbReference>
<feature type="transmembrane region" description="Helical" evidence="8">
    <location>
        <begin position="12"/>
        <end position="31"/>
    </location>
</feature>
<name>A0AB73T5W3_9FIRM</name>
<dbReference type="PROSITE" id="PS50885">
    <property type="entry name" value="HAMP"/>
    <property type="match status" value="1"/>
</dbReference>
<reference evidence="11 12" key="1">
    <citation type="submission" date="2018-05" db="EMBL/GenBank/DDBJ databases">
        <authorList>
            <person name="Goeker M."/>
            <person name="Huntemann M."/>
            <person name="Clum A."/>
            <person name="Pillay M."/>
            <person name="Palaniappan K."/>
            <person name="Varghese N."/>
            <person name="Mikhailova N."/>
            <person name="Stamatis D."/>
            <person name="Reddy T."/>
            <person name="Daum C."/>
            <person name="Shapiro N."/>
            <person name="Ivanova N."/>
            <person name="Kyrpides N."/>
            <person name="Woyke T."/>
        </authorList>
    </citation>
    <scope>NUCLEOTIDE SEQUENCE [LARGE SCALE GENOMIC DNA]</scope>
    <source>
        <strain evidence="11 12">DSM 26524</strain>
    </source>
</reference>
<dbReference type="InterPro" id="IPR050640">
    <property type="entry name" value="Bact_2-comp_sensor_kinase"/>
</dbReference>
<dbReference type="InterPro" id="IPR005467">
    <property type="entry name" value="His_kinase_dom"/>
</dbReference>
<keyword evidence="6" id="KW-0418">Kinase</keyword>
<accession>A0AB73T5W3</accession>
<dbReference type="InterPro" id="IPR010559">
    <property type="entry name" value="Sig_transdc_His_kin_internal"/>
</dbReference>
<comment type="subcellular location">
    <subcellularLocation>
        <location evidence="2">Membrane</location>
    </subcellularLocation>
</comment>
<dbReference type="AlphaFoldDB" id="A0AB73T5W3"/>
<keyword evidence="8" id="KW-0472">Membrane</keyword>
<evidence type="ECO:0000259" key="9">
    <source>
        <dbReference type="PROSITE" id="PS50109"/>
    </source>
</evidence>
<keyword evidence="8" id="KW-0812">Transmembrane</keyword>
<dbReference type="InterPro" id="IPR003660">
    <property type="entry name" value="HAMP_dom"/>
</dbReference>
<proteinExistence type="predicted"/>
<protein>
    <recommendedName>
        <fullName evidence="3">histidine kinase</fullName>
        <ecNumber evidence="3">2.7.13.3</ecNumber>
    </recommendedName>
</protein>
<evidence type="ECO:0000256" key="5">
    <source>
        <dbReference type="ARBA" id="ARBA00022679"/>
    </source>
</evidence>
<comment type="caution">
    <text evidence="11">The sequence shown here is derived from an EMBL/GenBank/DDBJ whole genome shotgun (WGS) entry which is preliminary data.</text>
</comment>
<comment type="catalytic activity">
    <reaction evidence="1">
        <text>ATP + protein L-histidine = ADP + protein N-phospho-L-histidine.</text>
        <dbReference type="EC" id="2.7.13.3"/>
    </reaction>
</comment>
<dbReference type="RefSeq" id="WP_109625897.1">
    <property type="nucleotide sequence ID" value="NZ_JANKBI010000019.1"/>
</dbReference>
<dbReference type="EMBL" id="QGGY01000004">
    <property type="protein sequence ID" value="PWJ76755.1"/>
    <property type="molecule type" value="Genomic_DNA"/>
</dbReference>
<dbReference type="CDD" id="cd06225">
    <property type="entry name" value="HAMP"/>
    <property type="match status" value="1"/>
</dbReference>
<dbReference type="InterPro" id="IPR036890">
    <property type="entry name" value="HATPase_C_sf"/>
</dbReference>
<dbReference type="SMART" id="SM00304">
    <property type="entry name" value="HAMP"/>
    <property type="match status" value="1"/>
</dbReference>